<dbReference type="AlphaFoldDB" id="A0A840WZB7"/>
<evidence type="ECO:0000313" key="2">
    <source>
        <dbReference type="Proteomes" id="UP000553766"/>
    </source>
</evidence>
<dbReference type="RefSeq" id="WP_343051390.1">
    <property type="nucleotide sequence ID" value="NZ_JACIJS010000005.1"/>
</dbReference>
<reference evidence="1 2" key="1">
    <citation type="submission" date="2020-08" db="EMBL/GenBank/DDBJ databases">
        <title>Genomic Encyclopedia of Type Strains, Phase IV (KMG-IV): sequencing the most valuable type-strain genomes for metagenomic binning, comparative biology and taxonomic classification.</title>
        <authorList>
            <person name="Goeker M."/>
        </authorList>
    </citation>
    <scope>NUCLEOTIDE SEQUENCE [LARGE SCALE GENOMIC DNA]</scope>
    <source>
        <strain evidence="1 2">DSM 103377</strain>
    </source>
</reference>
<proteinExistence type="predicted"/>
<dbReference type="EMBL" id="JACIJS010000005">
    <property type="protein sequence ID" value="MBB5515784.1"/>
    <property type="molecule type" value="Genomic_DNA"/>
</dbReference>
<organism evidence="1 2">
    <name type="scientific">Rubricella aquisinus</name>
    <dbReference type="NCBI Taxonomy" id="2028108"/>
    <lineage>
        <taxon>Bacteria</taxon>
        <taxon>Pseudomonadati</taxon>
        <taxon>Pseudomonadota</taxon>
        <taxon>Alphaproteobacteria</taxon>
        <taxon>Rhodobacterales</taxon>
        <taxon>Paracoccaceae</taxon>
        <taxon>Rubricella</taxon>
    </lineage>
</organism>
<dbReference type="Proteomes" id="UP000553766">
    <property type="component" value="Unassembled WGS sequence"/>
</dbReference>
<accession>A0A840WZB7</accession>
<protein>
    <submittedName>
        <fullName evidence="1">Uncharacterized protein</fullName>
    </submittedName>
</protein>
<name>A0A840WZB7_9RHOB</name>
<gene>
    <name evidence="1" type="ORF">FHS89_001804</name>
</gene>
<comment type="caution">
    <text evidence="1">The sequence shown here is derived from an EMBL/GenBank/DDBJ whole genome shotgun (WGS) entry which is preliminary data.</text>
</comment>
<evidence type="ECO:0000313" key="1">
    <source>
        <dbReference type="EMBL" id="MBB5515784.1"/>
    </source>
</evidence>
<keyword evidence="2" id="KW-1185">Reference proteome</keyword>
<sequence>MVTVTVLRAISGPVDWDHLPEYPIDPDQRLDSHGFLQWEFRRWMSSDMRWNGTHECKSMWFELVNIAHSETPVGTLPSDTKRLAKMIQPNVDRDHFDTLCGLPYGPLHGWTHCRVGDAEIRLQHPVVTRIVISAFASRANHAARVEAASLARRLKRLTEDIAVLAPHLAKDSRKVRYVNAAIDERVTARGGERRTSEDLHLAIQACIAHDRAGGFPKTDDD</sequence>